<evidence type="ECO:0000256" key="9">
    <source>
        <dbReference type="SAM" id="Phobius"/>
    </source>
</evidence>
<accession>A0AAV5MN34</accession>
<gene>
    <name evidence="10" type="ORF">SLEP1_g58013</name>
</gene>
<dbReference type="GO" id="GO:0045040">
    <property type="term" value="P:protein insertion into mitochondrial outer membrane"/>
    <property type="evidence" value="ECO:0007669"/>
    <property type="project" value="InterPro"/>
</dbReference>
<name>A0AAV5MN34_9ROSI</name>
<keyword evidence="8 9" id="KW-0472">Membrane</keyword>
<keyword evidence="4" id="KW-1000">Mitochondrion outer membrane</keyword>
<keyword evidence="6 9" id="KW-1133">Transmembrane helix</keyword>
<keyword evidence="7" id="KW-0496">Mitochondrion</keyword>
<dbReference type="Proteomes" id="UP001054252">
    <property type="component" value="Unassembled WGS sequence"/>
</dbReference>
<evidence type="ECO:0000256" key="8">
    <source>
        <dbReference type="ARBA" id="ARBA00023136"/>
    </source>
</evidence>
<evidence type="ECO:0000256" key="4">
    <source>
        <dbReference type="ARBA" id="ARBA00022787"/>
    </source>
</evidence>
<dbReference type="AlphaFoldDB" id="A0AAV5MN34"/>
<dbReference type="GO" id="GO:0005742">
    <property type="term" value="C:mitochondrial outer membrane translocase complex"/>
    <property type="evidence" value="ECO:0007669"/>
    <property type="project" value="InterPro"/>
</dbReference>
<comment type="subcellular location">
    <subcellularLocation>
        <location evidence="1">Mitochondrion outer membrane</location>
        <topology evidence="1">Single-pass membrane protein</topology>
    </subcellularLocation>
</comment>
<feature type="transmembrane region" description="Helical" evidence="9">
    <location>
        <begin position="20"/>
        <end position="40"/>
    </location>
</feature>
<evidence type="ECO:0000256" key="3">
    <source>
        <dbReference type="ARBA" id="ARBA00022692"/>
    </source>
</evidence>
<organism evidence="10 11">
    <name type="scientific">Rubroshorea leprosula</name>
    <dbReference type="NCBI Taxonomy" id="152421"/>
    <lineage>
        <taxon>Eukaryota</taxon>
        <taxon>Viridiplantae</taxon>
        <taxon>Streptophyta</taxon>
        <taxon>Embryophyta</taxon>
        <taxon>Tracheophyta</taxon>
        <taxon>Spermatophyta</taxon>
        <taxon>Magnoliopsida</taxon>
        <taxon>eudicotyledons</taxon>
        <taxon>Gunneridae</taxon>
        <taxon>Pentapetalae</taxon>
        <taxon>rosids</taxon>
        <taxon>malvids</taxon>
        <taxon>Malvales</taxon>
        <taxon>Dipterocarpaceae</taxon>
        <taxon>Rubroshorea</taxon>
    </lineage>
</organism>
<proteinExistence type="predicted"/>
<keyword evidence="5" id="KW-0653">Protein transport</keyword>
<evidence type="ECO:0000256" key="2">
    <source>
        <dbReference type="ARBA" id="ARBA00022448"/>
    </source>
</evidence>
<evidence type="ECO:0000256" key="5">
    <source>
        <dbReference type="ARBA" id="ARBA00022927"/>
    </source>
</evidence>
<keyword evidence="2" id="KW-0813">Transport</keyword>
<dbReference type="PANTHER" id="PTHR32409">
    <property type="entry name" value="MITOCHONDRIAL IMPORT RECEPTOR SUBUNIT TOM20-1-RELATED"/>
    <property type="match status" value="1"/>
</dbReference>
<evidence type="ECO:0000313" key="11">
    <source>
        <dbReference type="Proteomes" id="UP001054252"/>
    </source>
</evidence>
<dbReference type="EMBL" id="BPVZ01000489">
    <property type="protein sequence ID" value="GKV51346.1"/>
    <property type="molecule type" value="Genomic_DNA"/>
</dbReference>
<dbReference type="Pfam" id="PF06552">
    <property type="entry name" value="TOM20_plant"/>
    <property type="match status" value="1"/>
</dbReference>
<sequence>MLWLISFAFNTSKKKKSSDLKYNVLGWVILAVGIVAWVGFAKSHVPPPPPAR</sequence>
<evidence type="ECO:0000256" key="1">
    <source>
        <dbReference type="ARBA" id="ARBA00004572"/>
    </source>
</evidence>
<evidence type="ECO:0000256" key="6">
    <source>
        <dbReference type="ARBA" id="ARBA00022989"/>
    </source>
</evidence>
<dbReference type="InterPro" id="IPR010547">
    <property type="entry name" value="TOM20_imprt_rcpt"/>
</dbReference>
<evidence type="ECO:0000256" key="7">
    <source>
        <dbReference type="ARBA" id="ARBA00023128"/>
    </source>
</evidence>
<keyword evidence="3 9" id="KW-0812">Transmembrane</keyword>
<protein>
    <submittedName>
        <fullName evidence="10">Uncharacterized protein</fullName>
    </submittedName>
</protein>
<dbReference type="PANTHER" id="PTHR32409:SF3">
    <property type="entry name" value="MITOCHONDRIAL IMPORT RECEPTOR SUBUNIT TOM20-1-RELATED"/>
    <property type="match status" value="1"/>
</dbReference>
<evidence type="ECO:0000313" key="10">
    <source>
        <dbReference type="EMBL" id="GKV51346.1"/>
    </source>
</evidence>
<dbReference type="GO" id="GO:0015031">
    <property type="term" value="P:protein transport"/>
    <property type="evidence" value="ECO:0007669"/>
    <property type="project" value="UniProtKB-KW"/>
</dbReference>
<keyword evidence="11" id="KW-1185">Reference proteome</keyword>
<comment type="caution">
    <text evidence="10">The sequence shown here is derived from an EMBL/GenBank/DDBJ whole genome shotgun (WGS) entry which is preliminary data.</text>
</comment>
<reference evidence="10 11" key="1">
    <citation type="journal article" date="2021" name="Commun. Biol.">
        <title>The genome of Shorea leprosula (Dipterocarpaceae) highlights the ecological relevance of drought in aseasonal tropical rainforests.</title>
        <authorList>
            <person name="Ng K.K.S."/>
            <person name="Kobayashi M.J."/>
            <person name="Fawcett J.A."/>
            <person name="Hatakeyama M."/>
            <person name="Paape T."/>
            <person name="Ng C.H."/>
            <person name="Ang C.C."/>
            <person name="Tnah L.H."/>
            <person name="Lee C.T."/>
            <person name="Nishiyama T."/>
            <person name="Sese J."/>
            <person name="O'Brien M.J."/>
            <person name="Copetti D."/>
            <person name="Mohd Noor M.I."/>
            <person name="Ong R.C."/>
            <person name="Putra M."/>
            <person name="Sireger I.Z."/>
            <person name="Indrioko S."/>
            <person name="Kosugi Y."/>
            <person name="Izuno A."/>
            <person name="Isagi Y."/>
            <person name="Lee S.L."/>
            <person name="Shimizu K.K."/>
        </authorList>
    </citation>
    <scope>NUCLEOTIDE SEQUENCE [LARGE SCALE GENOMIC DNA]</scope>
    <source>
        <strain evidence="10">214</strain>
    </source>
</reference>